<name>A0A1R3KKC1_9ROSI</name>
<proteinExistence type="predicted"/>
<sequence>MKKPFRKLGKVHPSPPPPPTIADSLSLLPETILTLTAALSLEDKQVLAYLISCCGSSSATTTTRNKNNFPAAGDHCENTSKINRIDLGVDFDTNKEHDPTFECSCFRCYMSFWARWDKSPNREVIHEIIEAYEEGLFREKKQVKKNKKGKRKRVFVHGSKLENNKESVDLKEQLEFVEIIKYQGGDHEEGDDIDQLAEYNCSEKGSNIRKIVNFIGDSIWGVIWNTNY</sequence>
<dbReference type="AlphaFoldDB" id="A0A1R3KKC1"/>
<dbReference type="PANTHER" id="PTHR31903:SF12">
    <property type="match status" value="1"/>
</dbReference>
<evidence type="ECO:0000313" key="3">
    <source>
        <dbReference type="Proteomes" id="UP000187203"/>
    </source>
</evidence>
<dbReference type="Proteomes" id="UP000187203">
    <property type="component" value="Unassembled WGS sequence"/>
</dbReference>
<evidence type="ECO:0000256" key="1">
    <source>
        <dbReference type="SAM" id="MobiDB-lite"/>
    </source>
</evidence>
<reference evidence="3" key="1">
    <citation type="submission" date="2013-09" db="EMBL/GenBank/DDBJ databases">
        <title>Corchorus olitorius genome sequencing.</title>
        <authorList>
            <person name="Alam M."/>
            <person name="Haque M.S."/>
            <person name="Islam M.S."/>
            <person name="Emdad E.M."/>
            <person name="Islam M.M."/>
            <person name="Ahmed B."/>
            <person name="Halim A."/>
            <person name="Hossen Q.M.M."/>
            <person name="Hossain M.Z."/>
            <person name="Ahmed R."/>
            <person name="Khan M.M."/>
            <person name="Islam R."/>
            <person name="Rashid M.M."/>
            <person name="Khan S.A."/>
            <person name="Rahman M.S."/>
            <person name="Alam M."/>
            <person name="Yahiya A.S."/>
            <person name="Khan M.S."/>
            <person name="Azam M.S."/>
            <person name="Haque T."/>
            <person name="Lashkar M.Z.H."/>
            <person name="Akhand A.I."/>
            <person name="Morshed G."/>
            <person name="Roy S."/>
            <person name="Uddin K.S."/>
            <person name="Rabeya T."/>
            <person name="Hossain A.S."/>
            <person name="Chowdhury A."/>
            <person name="Snigdha A.R."/>
            <person name="Mortoza M.S."/>
            <person name="Matin S.A."/>
            <person name="Hoque S.M.E."/>
            <person name="Islam M.K."/>
            <person name="Roy D.K."/>
            <person name="Haider R."/>
            <person name="Moosa M.M."/>
            <person name="Elias S.M."/>
            <person name="Hasan A.M."/>
            <person name="Jahan S."/>
            <person name="Shafiuddin M."/>
            <person name="Mahmood N."/>
            <person name="Shommy N.S."/>
        </authorList>
    </citation>
    <scope>NUCLEOTIDE SEQUENCE [LARGE SCALE GENOMIC DNA]</scope>
    <source>
        <strain evidence="3">cv. O-4</strain>
    </source>
</reference>
<dbReference type="OrthoDB" id="1937859at2759"/>
<feature type="compositionally biased region" description="Basic residues" evidence="1">
    <location>
        <begin position="1"/>
        <end position="10"/>
    </location>
</feature>
<feature type="region of interest" description="Disordered" evidence="1">
    <location>
        <begin position="1"/>
        <end position="22"/>
    </location>
</feature>
<organism evidence="2 3">
    <name type="scientific">Corchorus olitorius</name>
    <dbReference type="NCBI Taxonomy" id="93759"/>
    <lineage>
        <taxon>Eukaryota</taxon>
        <taxon>Viridiplantae</taxon>
        <taxon>Streptophyta</taxon>
        <taxon>Embryophyta</taxon>
        <taxon>Tracheophyta</taxon>
        <taxon>Spermatophyta</taxon>
        <taxon>Magnoliopsida</taxon>
        <taxon>eudicotyledons</taxon>
        <taxon>Gunneridae</taxon>
        <taxon>Pentapetalae</taxon>
        <taxon>rosids</taxon>
        <taxon>malvids</taxon>
        <taxon>Malvales</taxon>
        <taxon>Malvaceae</taxon>
        <taxon>Grewioideae</taxon>
        <taxon>Apeibeae</taxon>
        <taxon>Corchorus</taxon>
    </lineage>
</organism>
<gene>
    <name evidence="2" type="ORF">COLO4_07262</name>
</gene>
<accession>A0A1R3KKC1</accession>
<keyword evidence="3" id="KW-1185">Reference proteome</keyword>
<dbReference type="EMBL" id="AWUE01013178">
    <property type="protein sequence ID" value="OMP07532.1"/>
    <property type="molecule type" value="Genomic_DNA"/>
</dbReference>
<protein>
    <submittedName>
        <fullName evidence="2">Uncharacterized protein</fullName>
    </submittedName>
</protein>
<comment type="caution">
    <text evidence="2">The sequence shown here is derived from an EMBL/GenBank/DDBJ whole genome shotgun (WGS) entry which is preliminary data.</text>
</comment>
<dbReference type="STRING" id="93759.A0A1R3KKC1"/>
<evidence type="ECO:0000313" key="2">
    <source>
        <dbReference type="EMBL" id="OMP07532.1"/>
    </source>
</evidence>
<dbReference type="PANTHER" id="PTHR31903">
    <property type="entry name" value="F12F1.11-RELATED"/>
    <property type="match status" value="1"/>
</dbReference>